<name>A0ACC1N842_9HYPO</name>
<protein>
    <submittedName>
        <fullName evidence="1">Uncharacterized protein</fullName>
    </submittedName>
</protein>
<comment type="caution">
    <text evidence="1">The sequence shown here is derived from an EMBL/GenBank/DDBJ whole genome shotgun (WGS) entry which is preliminary data.</text>
</comment>
<keyword evidence="2" id="KW-1185">Reference proteome</keyword>
<dbReference type="EMBL" id="JANJQO010000757">
    <property type="protein sequence ID" value="KAJ2975031.1"/>
    <property type="molecule type" value="Genomic_DNA"/>
</dbReference>
<reference evidence="1" key="1">
    <citation type="submission" date="2022-08" db="EMBL/GenBank/DDBJ databases">
        <title>Genome Sequence of Lecanicillium fungicola.</title>
        <authorList>
            <person name="Buettner E."/>
        </authorList>
    </citation>
    <scope>NUCLEOTIDE SEQUENCE</scope>
    <source>
        <strain evidence="1">Babe33</strain>
    </source>
</reference>
<dbReference type="Proteomes" id="UP001143910">
    <property type="component" value="Unassembled WGS sequence"/>
</dbReference>
<proteinExistence type="predicted"/>
<evidence type="ECO:0000313" key="1">
    <source>
        <dbReference type="EMBL" id="KAJ2975031.1"/>
    </source>
</evidence>
<sequence>MSAFSGVQGIENLSSAKQQNRGIGSLAENGLARRPSAPPPHLCTAVSVPPQSNVDYRGRLYDVSSEYKHAVHHSPMGGNDVIGDALMGSRLYMIRLRTMKKVLEGMSGDKVRYTVTADVETGAARLAVQHLSANNEVTIHLSDATDDYSLGFGNQKIEVKSSFPVPDSVSGAGTSQHPFYTFNLGLDQETLQWQIEPLETGPLRYTLVQIDSASNDTNEMPPNPGNTRAIYHHIGQAPSLSLCNGEGVLLLPVDGGSAEAVIVASLLGLLWRVRDLPVKPPVVASTKLDKKSILSRLF</sequence>
<gene>
    <name evidence="1" type="ORF">NQ176_g5743</name>
</gene>
<accession>A0ACC1N842</accession>
<organism evidence="1 2">
    <name type="scientific">Zarea fungicola</name>
    <dbReference type="NCBI Taxonomy" id="93591"/>
    <lineage>
        <taxon>Eukaryota</taxon>
        <taxon>Fungi</taxon>
        <taxon>Dikarya</taxon>
        <taxon>Ascomycota</taxon>
        <taxon>Pezizomycotina</taxon>
        <taxon>Sordariomycetes</taxon>
        <taxon>Hypocreomycetidae</taxon>
        <taxon>Hypocreales</taxon>
        <taxon>Cordycipitaceae</taxon>
        <taxon>Zarea</taxon>
    </lineage>
</organism>
<evidence type="ECO:0000313" key="2">
    <source>
        <dbReference type="Proteomes" id="UP001143910"/>
    </source>
</evidence>